<dbReference type="Pfam" id="PF14091">
    <property type="entry name" value="DUF4269"/>
    <property type="match status" value="1"/>
</dbReference>
<dbReference type="OrthoDB" id="6402248at2"/>
<dbReference type="InterPro" id="IPR025365">
    <property type="entry name" value="DUF4269"/>
</dbReference>
<keyword evidence="2" id="KW-1185">Reference proteome</keyword>
<protein>
    <submittedName>
        <fullName evidence="1">DUF4269 domain-containing protein</fullName>
    </submittedName>
</protein>
<accession>A0A2W1LAP3</accession>
<dbReference type="AlphaFoldDB" id="A0A2W1LAP3"/>
<proteinExistence type="predicted"/>
<reference evidence="1 2" key="1">
    <citation type="submission" date="2018-06" db="EMBL/GenBank/DDBJ databases">
        <title>Paenibacillus imtechensis sp. nov.</title>
        <authorList>
            <person name="Pinnaka A.K."/>
            <person name="Singh H."/>
            <person name="Kaur M."/>
        </authorList>
    </citation>
    <scope>NUCLEOTIDE SEQUENCE [LARGE SCALE GENOMIC DNA]</scope>
    <source>
        <strain evidence="1 2">SMB1</strain>
    </source>
</reference>
<comment type="caution">
    <text evidence="1">The sequence shown here is derived from an EMBL/GenBank/DDBJ whole genome shotgun (WGS) entry which is preliminary data.</text>
</comment>
<dbReference type="Proteomes" id="UP000249522">
    <property type="component" value="Unassembled WGS sequence"/>
</dbReference>
<dbReference type="RefSeq" id="WP_111145176.1">
    <property type="nucleotide sequence ID" value="NZ_QKRB01000028.1"/>
</dbReference>
<gene>
    <name evidence="1" type="ORF">DNH61_02905</name>
</gene>
<evidence type="ECO:0000313" key="1">
    <source>
        <dbReference type="EMBL" id="PZD97318.1"/>
    </source>
</evidence>
<evidence type="ECO:0000313" key="2">
    <source>
        <dbReference type="Proteomes" id="UP000249522"/>
    </source>
</evidence>
<name>A0A2W1LAP3_9BACL</name>
<organism evidence="1 2">
    <name type="scientific">Paenibacillus sambharensis</name>
    <dbReference type="NCBI Taxonomy" id="1803190"/>
    <lineage>
        <taxon>Bacteria</taxon>
        <taxon>Bacillati</taxon>
        <taxon>Bacillota</taxon>
        <taxon>Bacilli</taxon>
        <taxon>Bacillales</taxon>
        <taxon>Paenibacillaceae</taxon>
        <taxon>Paenibacillus</taxon>
    </lineage>
</organism>
<dbReference type="EMBL" id="QKRB01000028">
    <property type="protein sequence ID" value="PZD97318.1"/>
    <property type="molecule type" value="Genomic_DNA"/>
</dbReference>
<sequence>MNNSKNRYYIDYTSLEYLKNGSHEQAEVYELLVQLNIFEQLRNYNPILAGTVPIGINLPSSDLDIICEVYEPETFAKVVSQLYGEEEGFSVRSRTVNGTHRVVSSFVCNNWTIELFGQPIPSSRQNAYRHMVIEARILSILENSARNRIIELKRNGLKTEPAFARLLDISGDPYQALLDMYDWDDGKLRDFLRKLNQ</sequence>